<evidence type="ECO:0000313" key="2">
    <source>
        <dbReference type="Proteomes" id="UP001567350"/>
    </source>
</evidence>
<proteinExistence type="predicted"/>
<evidence type="ECO:0000313" key="1">
    <source>
        <dbReference type="EMBL" id="MEZ2740889.1"/>
    </source>
</evidence>
<sequence length="85" mass="9519">MNAYAFPPLSVRTVEVVLVESQRGEGDLRREVLQVYAKTGDLLAEHDRIHWDPVYASYALRDQVTPEMLRIWGDGQPDVGGVAHG</sequence>
<organism evidence="1 2">
    <name type="scientific">Comamonas jiangduensis</name>
    <dbReference type="NCBI Taxonomy" id="1194168"/>
    <lineage>
        <taxon>Bacteria</taxon>
        <taxon>Pseudomonadati</taxon>
        <taxon>Pseudomonadota</taxon>
        <taxon>Betaproteobacteria</taxon>
        <taxon>Burkholderiales</taxon>
        <taxon>Comamonadaceae</taxon>
        <taxon>Comamonas</taxon>
    </lineage>
</organism>
<accession>A0ABV4IGC1</accession>
<gene>
    <name evidence="1" type="ORF">ACBP88_15795</name>
</gene>
<comment type="caution">
    <text evidence="1">The sequence shown here is derived from an EMBL/GenBank/DDBJ whole genome shotgun (WGS) entry which is preliminary data.</text>
</comment>
<protein>
    <submittedName>
        <fullName evidence="1">Uncharacterized protein</fullName>
    </submittedName>
</protein>
<dbReference type="EMBL" id="JBGJLR010000023">
    <property type="protein sequence ID" value="MEZ2740889.1"/>
    <property type="molecule type" value="Genomic_DNA"/>
</dbReference>
<keyword evidence="2" id="KW-1185">Reference proteome</keyword>
<reference evidence="1 2" key="1">
    <citation type="submission" date="2024-08" db="EMBL/GenBank/DDBJ databases">
        <authorList>
            <person name="Feng Z."/>
            <person name="Ronholm J."/>
        </authorList>
    </citation>
    <scope>NUCLEOTIDE SEQUENCE [LARGE SCALE GENOMIC DNA]</scope>
    <source>
        <strain evidence="1 2">4-AB0-8</strain>
    </source>
</reference>
<dbReference type="Proteomes" id="UP001567350">
    <property type="component" value="Unassembled WGS sequence"/>
</dbReference>
<name>A0ABV4IGC1_9BURK</name>
<dbReference type="RefSeq" id="WP_370894062.1">
    <property type="nucleotide sequence ID" value="NZ_JBGJLR010000023.1"/>
</dbReference>